<feature type="domain" description="G-protein coupled receptors family 2 profile 2" evidence="10">
    <location>
        <begin position="382"/>
        <end position="655"/>
    </location>
</feature>
<dbReference type="SUPFAM" id="SSF63877">
    <property type="entry name" value="Methuselah ectodomain"/>
    <property type="match status" value="1"/>
</dbReference>
<feature type="region of interest" description="Disordered" evidence="7">
    <location>
        <begin position="714"/>
        <end position="741"/>
    </location>
</feature>
<protein>
    <recommendedName>
        <fullName evidence="10">G-protein coupled receptors family 2 profile 2 domain-containing protein</fullName>
    </recommendedName>
</protein>
<keyword evidence="12" id="KW-1185">Reference proteome</keyword>
<dbReference type="GO" id="GO:0007166">
    <property type="term" value="P:cell surface receptor signaling pathway"/>
    <property type="evidence" value="ECO:0007669"/>
    <property type="project" value="InterPro"/>
</dbReference>
<feature type="transmembrane region" description="Helical" evidence="8">
    <location>
        <begin position="418"/>
        <end position="437"/>
    </location>
</feature>
<dbReference type="AlphaFoldDB" id="A0A7R9AEN6"/>
<dbReference type="Proteomes" id="UP000677054">
    <property type="component" value="Unassembled WGS sequence"/>
</dbReference>
<evidence type="ECO:0000256" key="6">
    <source>
        <dbReference type="ARBA" id="ARBA00023136"/>
    </source>
</evidence>
<feature type="transmembrane region" description="Helical" evidence="8">
    <location>
        <begin position="603"/>
        <end position="626"/>
    </location>
</feature>
<dbReference type="Gene3D" id="1.20.1070.10">
    <property type="entry name" value="Rhodopsin 7-helix transmembrane proteins"/>
    <property type="match status" value="1"/>
</dbReference>
<keyword evidence="5" id="KW-0675">Receptor</keyword>
<dbReference type="OrthoDB" id="6134459at2759"/>
<feature type="compositionally biased region" description="Low complexity" evidence="7">
    <location>
        <begin position="726"/>
        <end position="741"/>
    </location>
</feature>
<keyword evidence="3 8" id="KW-0812">Transmembrane</keyword>
<keyword evidence="6 8" id="KW-0472">Membrane</keyword>
<evidence type="ECO:0000256" key="3">
    <source>
        <dbReference type="ARBA" id="ARBA00022692"/>
    </source>
</evidence>
<comment type="similarity">
    <text evidence="2">Belongs to the G-protein coupled receptor 2 family. Mth subfamily.</text>
</comment>
<dbReference type="GO" id="GO:0004930">
    <property type="term" value="F:G protein-coupled receptor activity"/>
    <property type="evidence" value="ECO:0007669"/>
    <property type="project" value="UniProtKB-KW"/>
</dbReference>
<evidence type="ECO:0000256" key="5">
    <source>
        <dbReference type="ARBA" id="ARBA00023040"/>
    </source>
</evidence>
<evidence type="ECO:0000256" key="2">
    <source>
        <dbReference type="ARBA" id="ARBA00008979"/>
    </source>
</evidence>
<evidence type="ECO:0000256" key="9">
    <source>
        <dbReference type="SAM" id="SignalP"/>
    </source>
</evidence>
<dbReference type="GO" id="GO:0016020">
    <property type="term" value="C:membrane"/>
    <property type="evidence" value="ECO:0007669"/>
    <property type="project" value="UniProtKB-SubCell"/>
</dbReference>
<name>A0A7R9AEN6_9CRUS</name>
<feature type="signal peptide" evidence="9">
    <location>
        <begin position="1"/>
        <end position="22"/>
    </location>
</feature>
<feature type="transmembrane region" description="Helical" evidence="8">
    <location>
        <begin position="504"/>
        <end position="529"/>
    </location>
</feature>
<dbReference type="InterPro" id="IPR036272">
    <property type="entry name" value="Methuselah_N_sf"/>
</dbReference>
<organism evidence="11">
    <name type="scientific">Darwinula stevensoni</name>
    <dbReference type="NCBI Taxonomy" id="69355"/>
    <lineage>
        <taxon>Eukaryota</taxon>
        <taxon>Metazoa</taxon>
        <taxon>Ecdysozoa</taxon>
        <taxon>Arthropoda</taxon>
        <taxon>Crustacea</taxon>
        <taxon>Oligostraca</taxon>
        <taxon>Ostracoda</taxon>
        <taxon>Podocopa</taxon>
        <taxon>Podocopida</taxon>
        <taxon>Darwinulocopina</taxon>
        <taxon>Darwinuloidea</taxon>
        <taxon>Darwinulidae</taxon>
        <taxon>Darwinula</taxon>
    </lineage>
</organism>
<feature type="transmembrane region" description="Helical" evidence="8">
    <location>
        <begin position="383"/>
        <end position="406"/>
    </location>
</feature>
<dbReference type="EMBL" id="LR904207">
    <property type="protein sequence ID" value="CAD7252664.1"/>
    <property type="molecule type" value="Genomic_DNA"/>
</dbReference>
<proteinExistence type="inferred from homology"/>
<keyword evidence="9" id="KW-0732">Signal</keyword>
<dbReference type="InterPro" id="IPR017981">
    <property type="entry name" value="GPCR_2-like_7TM"/>
</dbReference>
<feature type="chain" id="PRO_5036209819" description="G-protein coupled receptors family 2 profile 2 domain-containing protein" evidence="9">
    <location>
        <begin position="23"/>
        <end position="741"/>
    </location>
</feature>
<feature type="transmembrane region" description="Helical" evidence="8">
    <location>
        <begin position="553"/>
        <end position="572"/>
    </location>
</feature>
<dbReference type="PROSITE" id="PS50261">
    <property type="entry name" value="G_PROTEIN_RECEP_F2_4"/>
    <property type="match status" value="1"/>
</dbReference>
<comment type="subcellular location">
    <subcellularLocation>
        <location evidence="1">Membrane</location>
        <topology evidence="1">Multi-pass membrane protein</topology>
    </subcellularLocation>
</comment>
<evidence type="ECO:0000256" key="8">
    <source>
        <dbReference type="SAM" id="Phobius"/>
    </source>
</evidence>
<dbReference type="PANTHER" id="PTHR46953:SF1">
    <property type="entry name" value="G-PROTEIN COUPLED RECEPTOR MTH-LIKE 1-RELATED"/>
    <property type="match status" value="1"/>
</dbReference>
<feature type="transmembrane region" description="Helical" evidence="8">
    <location>
        <begin position="449"/>
        <end position="475"/>
    </location>
</feature>
<dbReference type="CDD" id="cd15039">
    <property type="entry name" value="7tmB3_Methuselah-like"/>
    <property type="match status" value="1"/>
</dbReference>
<dbReference type="Pfam" id="PF00002">
    <property type="entry name" value="7tm_2"/>
    <property type="match status" value="1"/>
</dbReference>
<evidence type="ECO:0000256" key="4">
    <source>
        <dbReference type="ARBA" id="ARBA00022989"/>
    </source>
</evidence>
<sequence length="741" mass="82953">MVNLSCCLLLPILLLVRIPGDCRETSEEESPKTECCPGQESHAVYDSETGMARCLGTGLPPSPSDCEGRSDFSQLRSSRSNRKLDSDHDPIPLFNSNCRYYFKVKFGENSTIVKAFVSCPNQTVHQKYTSINLVPKCCPWGKSYDLVQDKCRAKPSPSPPKGTRDEYTIIIDDLTSNNCSKIYLTPERNPQEYFEFTETGHLHVPAKNATYSNGEFCLDHEQITDGSWIQLARICNPEDRKVKQECEEKGCVRKCCNATDLLNVSQGRSVCMSVGLDDRAFLIPPLIPPFPPSNGTYNGSNVITIHPTCNGNDMTRIMLQPVSAEETKARFYLTQSWGLQSKETRYCIDETGNSSSTMESELLVCMKETLDIHAFWDESGATFIVHSVLLVVLATFLLLTFFLYLVLPEIKGNSETYLPSYVGCLAVACVALLVSQFGARHGIPDKLCFATAVIISYSCLAAFSWLNVMCFDLWWNVTNPFSSLGDPMMPSEMKRRQTKKWIRYALYAFGVPSAIVTIACVVEFTRGILPDVIQMGMARYRQCWLHGHEGTIWFYYGPIALLLVANIIFFALTSRCLFLHAKDTAHLTRKPEPESHSRNREQFWLYVKLFVMMGLSWVTEVISFFVKEPNELFLFTDAINSLQGLFIFLIVICKRKNQQVLKKRIVLSFTRRRSSAPSEAEGSCRRSSAPSEAEVSCRSGIGRLGMDEVRPARAERGAGGIASSQSTTSEGSRNGTSSSSL</sequence>
<evidence type="ECO:0000313" key="11">
    <source>
        <dbReference type="EMBL" id="CAD7252664.1"/>
    </source>
</evidence>
<gene>
    <name evidence="11" type="ORF">DSTB1V02_LOCUS12420</name>
</gene>
<evidence type="ECO:0000259" key="10">
    <source>
        <dbReference type="PROSITE" id="PS50261"/>
    </source>
</evidence>
<evidence type="ECO:0000256" key="7">
    <source>
        <dbReference type="SAM" id="MobiDB-lite"/>
    </source>
</evidence>
<evidence type="ECO:0000256" key="1">
    <source>
        <dbReference type="ARBA" id="ARBA00004141"/>
    </source>
</evidence>
<dbReference type="PANTHER" id="PTHR46953">
    <property type="entry name" value="G-PROTEIN COUPLED RECEPTOR MTH-LIKE 1-RELATED"/>
    <property type="match status" value="1"/>
</dbReference>
<reference evidence="11" key="1">
    <citation type="submission" date="2020-11" db="EMBL/GenBank/DDBJ databases">
        <authorList>
            <person name="Tran Van P."/>
        </authorList>
    </citation>
    <scope>NUCLEOTIDE SEQUENCE</scope>
</reference>
<dbReference type="InterPro" id="IPR052808">
    <property type="entry name" value="GPCR_Mth-like"/>
</dbReference>
<dbReference type="InterPro" id="IPR000832">
    <property type="entry name" value="GPCR_2_secretin-like"/>
</dbReference>
<dbReference type="EMBL" id="CAJPEV010004690">
    <property type="protein sequence ID" value="CAG0902171.1"/>
    <property type="molecule type" value="Genomic_DNA"/>
</dbReference>
<evidence type="ECO:0000313" key="12">
    <source>
        <dbReference type="Proteomes" id="UP000677054"/>
    </source>
</evidence>
<feature type="transmembrane region" description="Helical" evidence="8">
    <location>
        <begin position="632"/>
        <end position="653"/>
    </location>
</feature>
<keyword evidence="5" id="KW-0297">G-protein coupled receptor</keyword>
<keyword evidence="4 8" id="KW-1133">Transmembrane helix</keyword>
<accession>A0A7R9AEN6</accession>
<keyword evidence="5" id="KW-0807">Transducer</keyword>